<accession>A0A6V7IW00</accession>
<evidence type="ECO:0000259" key="7">
    <source>
        <dbReference type="PROSITE" id="PS50850"/>
    </source>
</evidence>
<sequence length="204" mass="22513">MAYTVMIFERAKSSVDPNIASIIFGVMQVVGVWLSTIINERSGRRPLLLISAAGMALCHFALALFVLLQEQGTDVSSFKWVPMVALSTFGIAYNVGMGPIPFIVSNEMYHPEIASACNTLSMFVLFSGASVVMELFPIILNSLGLHYCFFILLCFCTCTFFFTLFVVPETRGRPIESILEELNSASKKKKPGNSSIEKWVATQT</sequence>
<dbReference type="EMBL" id="CADCXW020000012">
    <property type="protein sequence ID" value="CAD1544404.1"/>
    <property type="molecule type" value="Genomic_DNA"/>
</dbReference>
<dbReference type="PROSITE" id="PS50850">
    <property type="entry name" value="MFS"/>
    <property type="match status" value="1"/>
</dbReference>
<name>A0A6V7IW00_9HYME</name>
<feature type="transmembrane region" description="Helical" evidence="6">
    <location>
        <begin position="47"/>
        <end position="68"/>
    </location>
</feature>
<keyword evidence="2 6" id="KW-0812">Transmembrane</keyword>
<feature type="compositionally biased region" description="Polar residues" evidence="5">
    <location>
        <begin position="192"/>
        <end position="204"/>
    </location>
</feature>
<feature type="region of interest" description="Disordered" evidence="5">
    <location>
        <begin position="185"/>
        <end position="204"/>
    </location>
</feature>
<keyword evidence="3 6" id="KW-1133">Transmembrane helix</keyword>
<reference evidence="8" key="1">
    <citation type="submission" date="2020-07" db="EMBL/GenBank/DDBJ databases">
        <authorList>
            <person name="Ferguson B K."/>
        </authorList>
    </citation>
    <scope>NUCLEOTIDE SEQUENCE</scope>
    <source>
        <strain evidence="8">L06</strain>
    </source>
</reference>
<organism evidence="8">
    <name type="scientific">Bracon brevicornis</name>
    <dbReference type="NCBI Taxonomy" id="1563983"/>
    <lineage>
        <taxon>Eukaryota</taxon>
        <taxon>Metazoa</taxon>
        <taxon>Ecdysozoa</taxon>
        <taxon>Arthropoda</taxon>
        <taxon>Hexapoda</taxon>
        <taxon>Insecta</taxon>
        <taxon>Pterygota</taxon>
        <taxon>Neoptera</taxon>
        <taxon>Endopterygota</taxon>
        <taxon>Hymenoptera</taxon>
        <taxon>Apocrita</taxon>
        <taxon>Ichneumonoidea</taxon>
        <taxon>Braconidae</taxon>
        <taxon>Braconinae</taxon>
        <taxon>Bracon</taxon>
    </lineage>
</organism>
<comment type="subcellular location">
    <subcellularLocation>
        <location evidence="1">Membrane</location>
        <topology evidence="1">Multi-pass membrane protein</topology>
    </subcellularLocation>
</comment>
<dbReference type="InterPro" id="IPR020846">
    <property type="entry name" value="MFS_dom"/>
</dbReference>
<dbReference type="GO" id="GO:0022857">
    <property type="term" value="F:transmembrane transporter activity"/>
    <property type="evidence" value="ECO:0007669"/>
    <property type="project" value="InterPro"/>
</dbReference>
<proteinExistence type="predicted"/>
<dbReference type="PANTHER" id="PTHR48021:SF1">
    <property type="entry name" value="GH07001P-RELATED"/>
    <property type="match status" value="1"/>
</dbReference>
<dbReference type="InterPro" id="IPR005828">
    <property type="entry name" value="MFS_sugar_transport-like"/>
</dbReference>
<dbReference type="SUPFAM" id="SSF103473">
    <property type="entry name" value="MFS general substrate transporter"/>
    <property type="match status" value="1"/>
</dbReference>
<gene>
    <name evidence="8" type="ORF">BBRV_LOCUS37108</name>
</gene>
<keyword evidence="4 6" id="KW-0472">Membrane</keyword>
<feature type="domain" description="Major facilitator superfamily (MFS) profile" evidence="7">
    <location>
        <begin position="1"/>
        <end position="171"/>
    </location>
</feature>
<evidence type="ECO:0000256" key="3">
    <source>
        <dbReference type="ARBA" id="ARBA00022989"/>
    </source>
</evidence>
<evidence type="ECO:0000256" key="4">
    <source>
        <dbReference type="ARBA" id="ARBA00023136"/>
    </source>
</evidence>
<dbReference type="GO" id="GO:0016020">
    <property type="term" value="C:membrane"/>
    <property type="evidence" value="ECO:0007669"/>
    <property type="project" value="UniProtKB-SubCell"/>
</dbReference>
<feature type="transmembrane region" description="Helical" evidence="6">
    <location>
        <begin position="80"/>
        <end position="104"/>
    </location>
</feature>
<evidence type="ECO:0000256" key="1">
    <source>
        <dbReference type="ARBA" id="ARBA00004141"/>
    </source>
</evidence>
<protein>
    <recommendedName>
        <fullName evidence="7">Major facilitator superfamily (MFS) profile domain-containing protein</fullName>
    </recommendedName>
</protein>
<evidence type="ECO:0000313" key="8">
    <source>
        <dbReference type="EMBL" id="CAD1544404.1"/>
    </source>
</evidence>
<dbReference type="PANTHER" id="PTHR48021">
    <property type="match status" value="1"/>
</dbReference>
<dbReference type="AlphaFoldDB" id="A0A6V7IW00"/>
<evidence type="ECO:0000256" key="2">
    <source>
        <dbReference type="ARBA" id="ARBA00022692"/>
    </source>
</evidence>
<feature type="transmembrane region" description="Helical" evidence="6">
    <location>
        <begin position="19"/>
        <end position="38"/>
    </location>
</feature>
<feature type="transmembrane region" description="Helical" evidence="6">
    <location>
        <begin position="144"/>
        <end position="167"/>
    </location>
</feature>
<dbReference type="InterPro" id="IPR036259">
    <property type="entry name" value="MFS_trans_sf"/>
</dbReference>
<evidence type="ECO:0000256" key="6">
    <source>
        <dbReference type="SAM" id="Phobius"/>
    </source>
</evidence>
<dbReference type="Pfam" id="PF00083">
    <property type="entry name" value="Sugar_tr"/>
    <property type="match status" value="1"/>
</dbReference>
<dbReference type="InterPro" id="IPR050549">
    <property type="entry name" value="MFS_Trehalose_Transporter"/>
</dbReference>
<feature type="transmembrane region" description="Helical" evidence="6">
    <location>
        <begin position="116"/>
        <end position="138"/>
    </location>
</feature>
<dbReference type="Gene3D" id="1.20.1250.20">
    <property type="entry name" value="MFS general substrate transporter like domains"/>
    <property type="match status" value="1"/>
</dbReference>
<evidence type="ECO:0000256" key="5">
    <source>
        <dbReference type="SAM" id="MobiDB-lite"/>
    </source>
</evidence>